<evidence type="ECO:0000313" key="1">
    <source>
        <dbReference type="EMBL" id="MPM82776.1"/>
    </source>
</evidence>
<proteinExistence type="predicted"/>
<organism evidence="1">
    <name type="scientific">bioreactor metagenome</name>
    <dbReference type="NCBI Taxonomy" id="1076179"/>
    <lineage>
        <taxon>unclassified sequences</taxon>
        <taxon>metagenomes</taxon>
        <taxon>ecological metagenomes</taxon>
    </lineage>
</organism>
<reference evidence="1" key="1">
    <citation type="submission" date="2019-08" db="EMBL/GenBank/DDBJ databases">
        <authorList>
            <person name="Kucharzyk K."/>
            <person name="Murdoch R.W."/>
            <person name="Higgins S."/>
            <person name="Loffler F."/>
        </authorList>
    </citation>
    <scope>NUCLEOTIDE SEQUENCE</scope>
</reference>
<gene>
    <name evidence="1" type="ORF">SDC9_129838</name>
</gene>
<name>A0A645D036_9ZZZZ</name>
<dbReference type="EMBL" id="VSSQ01031752">
    <property type="protein sequence ID" value="MPM82776.1"/>
    <property type="molecule type" value="Genomic_DNA"/>
</dbReference>
<dbReference type="AlphaFoldDB" id="A0A645D036"/>
<protein>
    <submittedName>
        <fullName evidence="1">Uncharacterized protein</fullName>
    </submittedName>
</protein>
<comment type="caution">
    <text evidence="1">The sequence shown here is derived from an EMBL/GenBank/DDBJ whole genome shotgun (WGS) entry which is preliminary data.</text>
</comment>
<accession>A0A645D036</accession>
<sequence length="159" mass="19254">MHQHFFRINIQVIRRLVEEDEIHRLHHRKTHTKLRHFSAGQCPHLIKKMRLVQTAGKQRRLQLFLWYFGVVFFGKFNYSDRVLFAFFYAESFAFEFIKMRKIVFVILLLPQENGFDIFAEFHIAADCWQIVVNRLQNRSFPDSVKALEHNLFTARNNKR</sequence>